<evidence type="ECO:0008006" key="3">
    <source>
        <dbReference type="Google" id="ProtNLM"/>
    </source>
</evidence>
<dbReference type="EMBL" id="CP040330">
    <property type="protein sequence ID" value="QCS42385.1"/>
    <property type="molecule type" value="Genomic_DNA"/>
</dbReference>
<gene>
    <name evidence="1" type="ORF">FEJ81_08440</name>
</gene>
<evidence type="ECO:0000313" key="1">
    <source>
        <dbReference type="EMBL" id="QCS42385.1"/>
    </source>
</evidence>
<accession>A0A4P8WH00</accession>
<reference evidence="2" key="1">
    <citation type="submission" date="2019-05" db="EMBL/GenBank/DDBJ databases">
        <title>Genome sequence and methylation pattern of the halophilic Archaeon Natrinema versiforme BOL5-4.</title>
        <authorList>
            <person name="DasSarma P."/>
            <person name="Anton B.P."/>
            <person name="DasSarma S.L."/>
            <person name="Martinez F.L."/>
            <person name="Guzman D."/>
            <person name="Roberts R.J."/>
            <person name="DasSarma S."/>
        </authorList>
    </citation>
    <scope>NUCLEOTIDE SEQUENCE [LARGE SCALE GENOMIC DNA]</scope>
    <source>
        <strain evidence="2">BOL5-4</strain>
    </source>
</reference>
<dbReference type="GeneID" id="40265295"/>
<dbReference type="RefSeq" id="WP_138244874.1">
    <property type="nucleotide sequence ID" value="NZ_CP040330.1"/>
</dbReference>
<protein>
    <recommendedName>
        <fullName evidence="3">STAS/SEC14 domain-containing protein</fullName>
    </recommendedName>
</protein>
<dbReference type="OrthoDB" id="320547at2157"/>
<organism evidence="1 2">
    <name type="scientific">Natrinema versiforme</name>
    <dbReference type="NCBI Taxonomy" id="88724"/>
    <lineage>
        <taxon>Archaea</taxon>
        <taxon>Methanobacteriati</taxon>
        <taxon>Methanobacteriota</taxon>
        <taxon>Stenosarchaea group</taxon>
        <taxon>Halobacteria</taxon>
        <taxon>Halobacteriales</taxon>
        <taxon>Natrialbaceae</taxon>
        <taxon>Natrinema</taxon>
    </lineage>
</organism>
<dbReference type="Proteomes" id="UP000302218">
    <property type="component" value="Chromosome"/>
</dbReference>
<sequence>MTATIVEETEEYTIERDERLGVPIFTYNEYLSGEQLRAVARRWEAVIEAAGVERYVVNTEEFMAHKEEDKQWLGETWLPNLIDHGVRAGAGVYADSAISSLDMGRIESSLNAIDPDFEYRTFGSEADALEWLAEQ</sequence>
<evidence type="ECO:0000313" key="2">
    <source>
        <dbReference type="Proteomes" id="UP000302218"/>
    </source>
</evidence>
<dbReference type="AlphaFoldDB" id="A0A4P8WH00"/>
<name>A0A4P8WH00_9EURY</name>
<dbReference type="KEGG" id="nvr:FEJ81_08440"/>
<proteinExistence type="predicted"/>